<evidence type="ECO:0000313" key="3">
    <source>
        <dbReference type="EMBL" id="KAJ7741410.1"/>
    </source>
</evidence>
<dbReference type="PANTHER" id="PTHR40465:SF1">
    <property type="entry name" value="DUF6534 DOMAIN-CONTAINING PROTEIN"/>
    <property type="match status" value="1"/>
</dbReference>
<feature type="non-terminal residue" evidence="3">
    <location>
        <position position="1"/>
    </location>
</feature>
<feature type="transmembrane region" description="Helical" evidence="1">
    <location>
        <begin position="206"/>
        <end position="224"/>
    </location>
</feature>
<evidence type="ECO:0000313" key="4">
    <source>
        <dbReference type="Proteomes" id="UP001215280"/>
    </source>
</evidence>
<feature type="transmembrane region" description="Helical" evidence="1">
    <location>
        <begin position="54"/>
        <end position="73"/>
    </location>
</feature>
<name>A0AAD7IFY1_9AGAR</name>
<keyword evidence="1" id="KW-0812">Transmembrane</keyword>
<dbReference type="AlphaFoldDB" id="A0AAD7IFY1"/>
<comment type="caution">
    <text evidence="3">The sequence shown here is derived from an EMBL/GenBank/DDBJ whole genome shotgun (WGS) entry which is preliminary data.</text>
</comment>
<sequence length="310" mass="34985">MHPTRSIQSYGPAEVAEGPMFIGFFMNVLLYGIMVNQTYLYFTQYRRDKTWTKTFVACIFFLDTLNTVFDFAYLYDSLIVHFDNVPFLARADWLFTLDPALTAIIASLVQLFYAWRVKVLTGSVWLMASVVIFALAGVAGGIATSVEVMRRRFFQEFIRFEDVVIVWLVAECLGDILITTILVYHLKSHKTGLEETDILVDRIIRMTVQTGLATAICATTDLVLYLTQPIAYHLILNFFLCKLYTNSLLSSLNSRNLQGAGSVDSGKTGLMVSKRASMPVPPSEFRRSSLFIDVESIRVSDAELGVRQQV</sequence>
<evidence type="ECO:0000256" key="1">
    <source>
        <dbReference type="SAM" id="Phobius"/>
    </source>
</evidence>
<gene>
    <name evidence="3" type="ORF">DFH07DRAFT_837982</name>
</gene>
<keyword evidence="4" id="KW-1185">Reference proteome</keyword>
<proteinExistence type="predicted"/>
<reference evidence="3" key="1">
    <citation type="submission" date="2023-03" db="EMBL/GenBank/DDBJ databases">
        <title>Massive genome expansion in bonnet fungi (Mycena s.s.) driven by repeated elements and novel gene families across ecological guilds.</title>
        <authorList>
            <consortium name="Lawrence Berkeley National Laboratory"/>
            <person name="Harder C.B."/>
            <person name="Miyauchi S."/>
            <person name="Viragh M."/>
            <person name="Kuo A."/>
            <person name="Thoen E."/>
            <person name="Andreopoulos B."/>
            <person name="Lu D."/>
            <person name="Skrede I."/>
            <person name="Drula E."/>
            <person name="Henrissat B."/>
            <person name="Morin E."/>
            <person name="Kohler A."/>
            <person name="Barry K."/>
            <person name="LaButti K."/>
            <person name="Morin E."/>
            <person name="Salamov A."/>
            <person name="Lipzen A."/>
            <person name="Mereny Z."/>
            <person name="Hegedus B."/>
            <person name="Baldrian P."/>
            <person name="Stursova M."/>
            <person name="Weitz H."/>
            <person name="Taylor A."/>
            <person name="Grigoriev I.V."/>
            <person name="Nagy L.G."/>
            <person name="Martin F."/>
            <person name="Kauserud H."/>
        </authorList>
    </citation>
    <scope>NUCLEOTIDE SEQUENCE</scope>
    <source>
        <strain evidence="3">CBHHK188m</strain>
    </source>
</reference>
<dbReference type="EMBL" id="JARJLG010000123">
    <property type="protein sequence ID" value="KAJ7741410.1"/>
    <property type="molecule type" value="Genomic_DNA"/>
</dbReference>
<feature type="transmembrane region" description="Helical" evidence="1">
    <location>
        <begin position="93"/>
        <end position="113"/>
    </location>
</feature>
<accession>A0AAD7IFY1</accession>
<feature type="transmembrane region" description="Helical" evidence="1">
    <location>
        <begin position="20"/>
        <end position="42"/>
    </location>
</feature>
<dbReference type="Proteomes" id="UP001215280">
    <property type="component" value="Unassembled WGS sequence"/>
</dbReference>
<evidence type="ECO:0000259" key="2">
    <source>
        <dbReference type="Pfam" id="PF20152"/>
    </source>
</evidence>
<feature type="transmembrane region" description="Helical" evidence="1">
    <location>
        <begin position="125"/>
        <end position="144"/>
    </location>
</feature>
<organism evidence="3 4">
    <name type="scientific">Mycena maculata</name>
    <dbReference type="NCBI Taxonomy" id="230809"/>
    <lineage>
        <taxon>Eukaryota</taxon>
        <taxon>Fungi</taxon>
        <taxon>Dikarya</taxon>
        <taxon>Basidiomycota</taxon>
        <taxon>Agaricomycotina</taxon>
        <taxon>Agaricomycetes</taxon>
        <taxon>Agaricomycetidae</taxon>
        <taxon>Agaricales</taxon>
        <taxon>Marasmiineae</taxon>
        <taxon>Mycenaceae</taxon>
        <taxon>Mycena</taxon>
    </lineage>
</organism>
<feature type="domain" description="DUF6534" evidence="2">
    <location>
        <begin position="172"/>
        <end position="256"/>
    </location>
</feature>
<dbReference type="PANTHER" id="PTHR40465">
    <property type="entry name" value="CHROMOSOME 1, WHOLE GENOME SHOTGUN SEQUENCE"/>
    <property type="match status" value="1"/>
</dbReference>
<protein>
    <recommendedName>
        <fullName evidence="2">DUF6534 domain-containing protein</fullName>
    </recommendedName>
</protein>
<dbReference type="Pfam" id="PF20152">
    <property type="entry name" value="DUF6534"/>
    <property type="match status" value="1"/>
</dbReference>
<dbReference type="InterPro" id="IPR045339">
    <property type="entry name" value="DUF6534"/>
</dbReference>
<keyword evidence="1" id="KW-0472">Membrane</keyword>
<keyword evidence="1" id="KW-1133">Transmembrane helix</keyword>
<feature type="transmembrane region" description="Helical" evidence="1">
    <location>
        <begin position="164"/>
        <end position="186"/>
    </location>
</feature>